<comment type="pathway">
    <text evidence="8 9">Carbohydrate biosynthesis; gluconeogenesis.</text>
</comment>
<dbReference type="InterPro" id="IPR013785">
    <property type="entry name" value="Aldolase_TIM"/>
</dbReference>
<dbReference type="PANTHER" id="PTHR21139:SF42">
    <property type="entry name" value="TRIOSEPHOSPHATE ISOMERASE"/>
    <property type="match status" value="1"/>
</dbReference>
<comment type="catalytic activity">
    <reaction evidence="1">
        <text>L-erythrulose 1-phosphate = D-erythrulose 4-phosphate</text>
        <dbReference type="Rhea" id="RHEA:49588"/>
        <dbReference type="ChEBI" id="CHEBI:58002"/>
        <dbReference type="ChEBI" id="CHEBI:90796"/>
        <dbReference type="EC" id="5.3.1.33"/>
    </reaction>
</comment>
<proteinExistence type="inferred from homology"/>
<evidence type="ECO:0000256" key="1">
    <source>
        <dbReference type="ARBA" id="ARBA00000148"/>
    </source>
</evidence>
<gene>
    <name evidence="8" type="primary">tpiA</name>
    <name evidence="10" type="ORF">DFR49_0062</name>
</gene>
<keyword evidence="5 8" id="KW-0963">Cytoplasm</keyword>
<keyword evidence="11" id="KW-1185">Reference proteome</keyword>
<dbReference type="Gene3D" id="3.20.20.70">
    <property type="entry name" value="Aldolase class I"/>
    <property type="match status" value="1"/>
</dbReference>
<evidence type="ECO:0000256" key="5">
    <source>
        <dbReference type="ARBA" id="ARBA00022490"/>
    </source>
</evidence>
<feature type="binding site" evidence="8">
    <location>
        <position position="163"/>
    </location>
    <ligand>
        <name>substrate</name>
    </ligand>
</feature>
<dbReference type="InterPro" id="IPR035990">
    <property type="entry name" value="TIM_sf"/>
</dbReference>
<evidence type="ECO:0000256" key="7">
    <source>
        <dbReference type="ARBA" id="ARBA00023235"/>
    </source>
</evidence>
<dbReference type="RefSeq" id="WP_245968303.1">
    <property type="nucleotide sequence ID" value="NZ_QXDC01000002.1"/>
</dbReference>
<dbReference type="SUPFAM" id="SSF51351">
    <property type="entry name" value="Triosephosphate isomerase (TIM)"/>
    <property type="match status" value="1"/>
</dbReference>
<feature type="binding site" evidence="8">
    <location>
        <begin position="5"/>
        <end position="7"/>
    </location>
    <ligand>
        <name>substrate</name>
    </ligand>
</feature>
<evidence type="ECO:0000256" key="3">
    <source>
        <dbReference type="ARBA" id="ARBA00007422"/>
    </source>
</evidence>
<dbReference type="GO" id="GO:0006096">
    <property type="term" value="P:glycolytic process"/>
    <property type="evidence" value="ECO:0007669"/>
    <property type="project" value="UniProtKB-UniRule"/>
</dbReference>
<dbReference type="GO" id="GO:0005829">
    <property type="term" value="C:cytosol"/>
    <property type="evidence" value="ECO:0007669"/>
    <property type="project" value="TreeGrafter"/>
</dbReference>
<comment type="subunit">
    <text evidence="8 9">Homodimer.</text>
</comment>
<comment type="pathway">
    <text evidence="2">Carbohydrate metabolism; erythritol degradation.</text>
</comment>
<dbReference type="InterPro" id="IPR000652">
    <property type="entry name" value="Triosephosphate_isomerase"/>
</dbReference>
<dbReference type="UniPathway" id="UPA00138"/>
<evidence type="ECO:0000256" key="4">
    <source>
        <dbReference type="ARBA" id="ARBA00022432"/>
    </source>
</evidence>
<feature type="active site" description="Electrophile" evidence="8">
    <location>
        <position position="87"/>
    </location>
</feature>
<dbReference type="UniPathway" id="UPA01066"/>
<dbReference type="InterPro" id="IPR022896">
    <property type="entry name" value="TrioseP_Isoase_bac/euk"/>
</dbReference>
<dbReference type="PANTHER" id="PTHR21139">
    <property type="entry name" value="TRIOSEPHOSPHATE ISOMERASE"/>
    <property type="match status" value="1"/>
</dbReference>
<feature type="binding site" evidence="8">
    <location>
        <begin position="223"/>
        <end position="224"/>
    </location>
    <ligand>
        <name>substrate</name>
    </ligand>
</feature>
<dbReference type="AlphaFoldDB" id="A0A397P907"/>
<name>A0A397P907_9SPHN</name>
<comment type="function">
    <text evidence="8">Involved in the gluconeogenesis. Catalyzes stereospecifically the conversion of dihydroxyacetone phosphate (DHAP) to D-glyceraldehyde-3-phosphate (G3P).</text>
</comment>
<dbReference type="HAMAP" id="MF_00147_B">
    <property type="entry name" value="TIM_B"/>
    <property type="match status" value="1"/>
</dbReference>
<dbReference type="Pfam" id="PF00121">
    <property type="entry name" value="TIM"/>
    <property type="match status" value="1"/>
</dbReference>
<comment type="caution">
    <text evidence="10">The sequence shown here is derived from an EMBL/GenBank/DDBJ whole genome shotgun (WGS) entry which is preliminary data.</text>
</comment>
<dbReference type="NCBIfam" id="TIGR00419">
    <property type="entry name" value="tim"/>
    <property type="match status" value="1"/>
</dbReference>
<dbReference type="Proteomes" id="UP000266568">
    <property type="component" value="Unassembled WGS sequence"/>
</dbReference>
<feature type="binding site" evidence="8">
    <location>
        <position position="202"/>
    </location>
    <ligand>
        <name>substrate</name>
    </ligand>
</feature>
<evidence type="ECO:0000313" key="11">
    <source>
        <dbReference type="Proteomes" id="UP000266568"/>
    </source>
</evidence>
<keyword evidence="4 8" id="KW-0312">Gluconeogenesis</keyword>
<reference evidence="10 11" key="1">
    <citation type="submission" date="2018-08" db="EMBL/GenBank/DDBJ databases">
        <title>Genomic Encyclopedia of Type Strains, Phase IV (KMG-IV): sequencing the most valuable type-strain genomes for metagenomic binning, comparative biology and taxonomic classification.</title>
        <authorList>
            <person name="Goeker M."/>
        </authorList>
    </citation>
    <scope>NUCLEOTIDE SEQUENCE [LARGE SCALE GENOMIC DNA]</scope>
    <source>
        <strain evidence="10 11">DSM 25527</strain>
    </source>
</reference>
<comment type="catalytic activity">
    <reaction evidence="8 9">
        <text>D-glyceraldehyde 3-phosphate = dihydroxyacetone phosphate</text>
        <dbReference type="Rhea" id="RHEA:18585"/>
        <dbReference type="ChEBI" id="CHEBI:57642"/>
        <dbReference type="ChEBI" id="CHEBI:59776"/>
        <dbReference type="EC" id="5.3.1.1"/>
    </reaction>
</comment>
<dbReference type="UniPathway" id="UPA00109">
    <property type="reaction ID" value="UER00189"/>
</dbReference>
<dbReference type="PROSITE" id="PS00171">
    <property type="entry name" value="TIM_1"/>
    <property type="match status" value="1"/>
</dbReference>
<dbReference type="PROSITE" id="PS51440">
    <property type="entry name" value="TIM_2"/>
    <property type="match status" value="1"/>
</dbReference>
<feature type="active site" description="Proton acceptor" evidence="8">
    <location>
        <position position="157"/>
    </location>
</feature>
<evidence type="ECO:0000313" key="10">
    <source>
        <dbReference type="EMBL" id="RIA45542.1"/>
    </source>
</evidence>
<keyword evidence="6 8" id="KW-0324">Glycolysis</keyword>
<sequence length="248" mass="25661">MVVGNWKMHGSSAALVELDGIAEAARHARVDVAVCLPATLLMAAAQRARDPIIGAQDCHAHASGSHTGDVSAAMIADAGARLTIIGHSERRRDHGETDAIVNAKLDTAIAHGLGVILCVGESEAQRREGDPAAFVCRQVAASLPAQARADRLMIAYEPLWAIGSGRSASGEQIATIHTDIRRAVQDRLGDQGADVPILYGGSVTGDNADAILGLETVDGVLVGGASLTAERLAPIIAAAARHSLSRLR</sequence>
<dbReference type="GO" id="GO:0046166">
    <property type="term" value="P:glyceraldehyde-3-phosphate biosynthetic process"/>
    <property type="evidence" value="ECO:0007669"/>
    <property type="project" value="TreeGrafter"/>
</dbReference>
<organism evidence="10 11">
    <name type="scientific">Hephaestia caeni</name>
    <dbReference type="NCBI Taxonomy" id="645617"/>
    <lineage>
        <taxon>Bacteria</taxon>
        <taxon>Pseudomonadati</taxon>
        <taxon>Pseudomonadota</taxon>
        <taxon>Alphaproteobacteria</taxon>
        <taxon>Sphingomonadales</taxon>
        <taxon>Sphingomonadaceae</taxon>
        <taxon>Hephaestia</taxon>
    </lineage>
</organism>
<dbReference type="GO" id="GO:0019563">
    <property type="term" value="P:glycerol catabolic process"/>
    <property type="evidence" value="ECO:0007669"/>
    <property type="project" value="TreeGrafter"/>
</dbReference>
<accession>A0A397P907</accession>
<evidence type="ECO:0000256" key="6">
    <source>
        <dbReference type="ARBA" id="ARBA00023152"/>
    </source>
</evidence>
<dbReference type="GO" id="GO:0006094">
    <property type="term" value="P:gluconeogenesis"/>
    <property type="evidence" value="ECO:0007669"/>
    <property type="project" value="UniProtKB-UniRule"/>
</dbReference>
<dbReference type="InterPro" id="IPR020861">
    <property type="entry name" value="Triosephosphate_isomerase_AS"/>
</dbReference>
<evidence type="ECO:0000256" key="8">
    <source>
        <dbReference type="HAMAP-Rule" id="MF_00147"/>
    </source>
</evidence>
<dbReference type="CDD" id="cd00311">
    <property type="entry name" value="TIM"/>
    <property type="match status" value="1"/>
</dbReference>
<comment type="subcellular location">
    <subcellularLocation>
        <location evidence="8 9">Cytoplasm</location>
    </subcellularLocation>
</comment>
<protein>
    <recommendedName>
        <fullName evidence="8 9">Triosephosphate isomerase</fullName>
        <shortName evidence="8">TIM</shortName>
        <shortName evidence="8">TPI</shortName>
        <ecNumber evidence="8 9">5.3.1.1</ecNumber>
    </recommendedName>
    <alternativeName>
        <fullName evidence="8">Triose-phosphate isomerase</fullName>
    </alternativeName>
</protein>
<evidence type="ECO:0000256" key="2">
    <source>
        <dbReference type="ARBA" id="ARBA00004939"/>
    </source>
</evidence>
<dbReference type="GO" id="GO:0004807">
    <property type="term" value="F:triose-phosphate isomerase activity"/>
    <property type="evidence" value="ECO:0007669"/>
    <property type="project" value="UniProtKB-UniRule"/>
</dbReference>
<keyword evidence="7 8" id="KW-0413">Isomerase</keyword>
<comment type="pathway">
    <text evidence="8 9">Carbohydrate degradation; glycolysis; D-glyceraldehyde 3-phosphate from glycerone phosphate: step 1/1.</text>
</comment>
<evidence type="ECO:0000256" key="9">
    <source>
        <dbReference type="RuleBase" id="RU363013"/>
    </source>
</evidence>
<comment type="similarity">
    <text evidence="3 8 9">Belongs to the triosephosphate isomerase family.</text>
</comment>
<dbReference type="EMBL" id="QXDC01000002">
    <property type="protein sequence ID" value="RIA45542.1"/>
    <property type="molecule type" value="Genomic_DNA"/>
</dbReference>
<dbReference type="EC" id="5.3.1.1" evidence="8 9"/>